<comment type="subcellular location">
    <subcellularLocation>
        <location evidence="1">Cell membrane</location>
        <topology evidence="1">Multi-pass membrane protein</topology>
    </subcellularLocation>
</comment>
<evidence type="ECO:0000313" key="9">
    <source>
        <dbReference type="Proteomes" id="UP000293719"/>
    </source>
</evidence>
<reference evidence="8 9" key="1">
    <citation type="journal article" date="2017" name="Int. J. Syst. Evol. Microbiol.">
        <title>Roseitalea porphyridii gen. nov., sp. nov., isolated from a red alga, and reclassification of Hoeflea suaedae Chung et al. 2013 as Pseudohoeflea suaedae gen. nov., comb. nov.</title>
        <authorList>
            <person name="Hyeon J.W."/>
            <person name="Jeong S.E."/>
            <person name="Baek K."/>
            <person name="Jeon C.O."/>
        </authorList>
    </citation>
    <scope>NUCLEOTIDE SEQUENCE [LARGE SCALE GENOMIC DNA]</scope>
    <source>
        <strain evidence="8 9">MA7-20</strain>
    </source>
</reference>
<comment type="similarity">
    <text evidence="2">Belongs to the VirD4/TraG family.</text>
</comment>
<gene>
    <name evidence="8" type="ORF">E0E05_03780</name>
</gene>
<evidence type="ECO:0000256" key="3">
    <source>
        <dbReference type="ARBA" id="ARBA00022475"/>
    </source>
</evidence>
<proteinExistence type="inferred from homology"/>
<protein>
    <submittedName>
        <fullName evidence="8">Type IV secretory system conjugative DNA transfer family protein</fullName>
    </submittedName>
</protein>
<dbReference type="PANTHER" id="PTHR37937:SF1">
    <property type="entry name" value="CONJUGATIVE TRANSFER: DNA TRANSPORT"/>
    <property type="match status" value="1"/>
</dbReference>
<dbReference type="Proteomes" id="UP000293719">
    <property type="component" value="Chromosome"/>
</dbReference>
<dbReference type="OrthoDB" id="9759295at2"/>
<dbReference type="EMBL" id="CP036532">
    <property type="protein sequence ID" value="QBK29796.1"/>
    <property type="molecule type" value="Genomic_DNA"/>
</dbReference>
<evidence type="ECO:0000256" key="5">
    <source>
        <dbReference type="ARBA" id="ARBA00022989"/>
    </source>
</evidence>
<sequence>MRRLFEKYFRRAADNRKQRRKIQSQIRRVIGLSLKLGKPIFEPDSTTSWIVYAASGGGKTTCVAVPAVQAMLADHRRAIVINDVKSGEIAFQIANMCVKYGRKFAVIDDSFVMGADCPYRISINPLGNLIDAYERRAPDLALEVETASHTFIKEPEGGEDKNYYFRQTPREIIELAILTLLSHNSRLCTPGGLAAFLGDPDVWNPAVDIEAEEGDELTRSRAKQVRELRDNDPEHYSQHYLAALSALRIFQVGGPMHEAGRDADITHAELLRESYIVCLVQNQKNAARLGTYYGLHFNAFLSAQLSGTCGRTDIILDEAANTPARDLIEKVTIFRAYKLRVIYIAQSRADMQRQNGEKLIATLEDNCHKQFLKLANFEEAERLSKALGEVDNVNFTQAESFEKLDLTRTHQTGRERMFPADELLALPKDQQILLLSGVGFVHCHTVRQNMLAPTCGGPIMIALFRSLRFFVWVVVPVAAYLFYQFIGLPHVIWSYSFRDNGSPYDLSVPRYYTRCTFVGPYGAINALPKNGKCEWVRFFREEDAG</sequence>
<keyword evidence="3" id="KW-1003">Cell membrane</keyword>
<keyword evidence="9" id="KW-1185">Reference proteome</keyword>
<dbReference type="KEGG" id="rpod:E0E05_03780"/>
<feature type="transmembrane region" description="Helical" evidence="7">
    <location>
        <begin position="469"/>
        <end position="493"/>
    </location>
</feature>
<accession>A0A4P6UZW3</accession>
<keyword evidence="4 7" id="KW-0812">Transmembrane</keyword>
<dbReference type="AlphaFoldDB" id="A0A4P6UZW3"/>
<organism evidence="8 9">
    <name type="scientific">Roseitalea porphyridii</name>
    <dbReference type="NCBI Taxonomy" id="1852022"/>
    <lineage>
        <taxon>Bacteria</taxon>
        <taxon>Pseudomonadati</taxon>
        <taxon>Pseudomonadota</taxon>
        <taxon>Alphaproteobacteria</taxon>
        <taxon>Hyphomicrobiales</taxon>
        <taxon>Ahrensiaceae</taxon>
        <taxon>Roseitalea</taxon>
    </lineage>
</organism>
<dbReference type="GeneID" id="90766407"/>
<evidence type="ECO:0000256" key="4">
    <source>
        <dbReference type="ARBA" id="ARBA00022692"/>
    </source>
</evidence>
<dbReference type="PANTHER" id="PTHR37937">
    <property type="entry name" value="CONJUGATIVE TRANSFER: DNA TRANSPORT"/>
    <property type="match status" value="1"/>
</dbReference>
<dbReference type="Gene3D" id="3.40.50.300">
    <property type="entry name" value="P-loop containing nucleotide triphosphate hydrolases"/>
    <property type="match status" value="1"/>
</dbReference>
<dbReference type="InterPro" id="IPR051539">
    <property type="entry name" value="T4SS-coupling_protein"/>
</dbReference>
<dbReference type="InterPro" id="IPR003688">
    <property type="entry name" value="TraG/VirD4"/>
</dbReference>
<dbReference type="GO" id="GO:0005886">
    <property type="term" value="C:plasma membrane"/>
    <property type="evidence" value="ECO:0007669"/>
    <property type="project" value="UniProtKB-SubCell"/>
</dbReference>
<name>A0A4P6UZW3_9HYPH</name>
<evidence type="ECO:0000313" key="8">
    <source>
        <dbReference type="EMBL" id="QBK29796.1"/>
    </source>
</evidence>
<keyword evidence="5 7" id="KW-1133">Transmembrane helix</keyword>
<dbReference type="RefSeq" id="WP_131615510.1">
    <property type="nucleotide sequence ID" value="NZ_CP036532.1"/>
</dbReference>
<evidence type="ECO:0000256" key="7">
    <source>
        <dbReference type="SAM" id="Phobius"/>
    </source>
</evidence>
<dbReference type="Pfam" id="PF02534">
    <property type="entry name" value="T4SS-DNA_transf"/>
    <property type="match status" value="1"/>
</dbReference>
<dbReference type="InterPro" id="IPR027417">
    <property type="entry name" value="P-loop_NTPase"/>
</dbReference>
<keyword evidence="6 7" id="KW-0472">Membrane</keyword>
<evidence type="ECO:0000256" key="6">
    <source>
        <dbReference type="ARBA" id="ARBA00023136"/>
    </source>
</evidence>
<evidence type="ECO:0000256" key="1">
    <source>
        <dbReference type="ARBA" id="ARBA00004651"/>
    </source>
</evidence>
<dbReference type="SUPFAM" id="SSF52540">
    <property type="entry name" value="P-loop containing nucleoside triphosphate hydrolases"/>
    <property type="match status" value="1"/>
</dbReference>
<dbReference type="CDD" id="cd01127">
    <property type="entry name" value="TrwB_TraG_TraD_VirD4"/>
    <property type="match status" value="1"/>
</dbReference>
<evidence type="ECO:0000256" key="2">
    <source>
        <dbReference type="ARBA" id="ARBA00008806"/>
    </source>
</evidence>